<feature type="compositionally biased region" description="Low complexity" evidence="1">
    <location>
        <begin position="67"/>
        <end position="105"/>
    </location>
</feature>
<feature type="compositionally biased region" description="Low complexity" evidence="1">
    <location>
        <begin position="124"/>
        <end position="135"/>
    </location>
</feature>
<dbReference type="EMBL" id="MWQN01000003">
    <property type="protein sequence ID" value="OPC78373.1"/>
    <property type="molecule type" value="Genomic_DNA"/>
</dbReference>
<sequence>MEKEATELAGRRDRLQEELALVEAQLSARLSAVEQLALIRPLTAPAPAPAEEAAAEPVAEVAPVPEAEPAVAAAPEVEATASPEPVVEATPEPAAPETPAATVPAPRRKKQAVAAVAEQTRIQSASARKAPAGKPAARKSTRAKAGAAAKATNAKPSTAKPSATKRAGAKAGTATKAAKATPVAKAKAPEAPAPEAAPATRPVRSHLRDEIAALLAGTGEPMNVRQLTEALGEVATKSRMESVRTSTEGLVKAGRAVKTGRGLFTGPAA</sequence>
<accession>A0A1T3NN65</accession>
<reference evidence="2 3" key="1">
    <citation type="submission" date="2017-03" db="EMBL/GenBank/DDBJ databases">
        <title>Draft genome sequence of Streptomyces scabrisporus NF3, endophyte isolated from Amphipterygium adstringens.</title>
        <authorList>
            <person name="Vazquez M."/>
            <person name="Ceapa C.D."/>
            <person name="Rodriguez Luna D."/>
            <person name="Sanchez Esquivel S."/>
        </authorList>
    </citation>
    <scope>NUCLEOTIDE SEQUENCE [LARGE SCALE GENOMIC DNA]</scope>
    <source>
        <strain evidence="2 3">NF3</strain>
    </source>
</reference>
<feature type="compositionally biased region" description="Low complexity" evidence="1">
    <location>
        <begin position="143"/>
        <end position="202"/>
    </location>
</feature>
<dbReference type="Proteomes" id="UP000190037">
    <property type="component" value="Unassembled WGS sequence"/>
</dbReference>
<evidence type="ECO:0000313" key="3">
    <source>
        <dbReference type="Proteomes" id="UP000190037"/>
    </source>
</evidence>
<evidence type="ECO:0000256" key="1">
    <source>
        <dbReference type="SAM" id="MobiDB-lite"/>
    </source>
</evidence>
<gene>
    <name evidence="2" type="ORF">B4N89_40150</name>
</gene>
<name>A0A1T3NN65_9ACTN</name>
<dbReference type="STRING" id="159449.B4N89_40150"/>
<protein>
    <submittedName>
        <fullName evidence="2">Uncharacterized protein</fullName>
    </submittedName>
</protein>
<evidence type="ECO:0000313" key="2">
    <source>
        <dbReference type="EMBL" id="OPC78373.1"/>
    </source>
</evidence>
<organism evidence="2 3">
    <name type="scientific">Embleya scabrispora</name>
    <dbReference type="NCBI Taxonomy" id="159449"/>
    <lineage>
        <taxon>Bacteria</taxon>
        <taxon>Bacillati</taxon>
        <taxon>Actinomycetota</taxon>
        <taxon>Actinomycetes</taxon>
        <taxon>Kitasatosporales</taxon>
        <taxon>Streptomycetaceae</taxon>
        <taxon>Embleya</taxon>
    </lineage>
</organism>
<proteinExistence type="predicted"/>
<keyword evidence="3" id="KW-1185">Reference proteome</keyword>
<feature type="region of interest" description="Disordered" evidence="1">
    <location>
        <begin position="67"/>
        <end position="205"/>
    </location>
</feature>
<dbReference type="AlphaFoldDB" id="A0A1T3NN65"/>
<comment type="caution">
    <text evidence="2">The sequence shown here is derived from an EMBL/GenBank/DDBJ whole genome shotgun (WGS) entry which is preliminary data.</text>
</comment>